<dbReference type="EMBL" id="CAACYI010000001">
    <property type="protein sequence ID" value="VFB17079.1"/>
    <property type="molecule type" value="Genomic_DNA"/>
</dbReference>
<keyword evidence="1" id="KW-0548">Nucleotidyltransferase</keyword>
<evidence type="ECO:0000313" key="1">
    <source>
        <dbReference type="EMBL" id="VFB17079.1"/>
    </source>
</evidence>
<dbReference type="GO" id="GO:0006261">
    <property type="term" value="P:DNA-templated DNA replication"/>
    <property type="evidence" value="ECO:0007669"/>
    <property type="project" value="TreeGrafter"/>
</dbReference>
<dbReference type="PANTHER" id="PTHR11669">
    <property type="entry name" value="REPLICATION FACTOR C / DNA POLYMERASE III GAMMA-TAU SUBUNIT"/>
    <property type="match status" value="1"/>
</dbReference>
<keyword evidence="2" id="KW-1185">Reference proteome</keyword>
<keyword evidence="1" id="KW-0808">Transferase</keyword>
<gene>
    <name evidence="1" type="primary">holB</name>
    <name evidence="1" type="ORF">NCTC13150_01663</name>
</gene>
<dbReference type="GO" id="GO:0003887">
    <property type="term" value="F:DNA-directed DNA polymerase activity"/>
    <property type="evidence" value="ECO:0007669"/>
    <property type="project" value="UniProtKB-EC"/>
</dbReference>
<dbReference type="RefSeq" id="WP_131749709.1">
    <property type="nucleotide sequence ID" value="NZ_CAACYI010000001.1"/>
</dbReference>
<dbReference type="InterPro" id="IPR050238">
    <property type="entry name" value="DNA_Rep/Repair_Clamp_Loader"/>
</dbReference>
<dbReference type="InterPro" id="IPR027417">
    <property type="entry name" value="P-loop_NTPase"/>
</dbReference>
<reference evidence="1 2" key="1">
    <citation type="submission" date="2019-02" db="EMBL/GenBank/DDBJ databases">
        <authorList>
            <consortium name="Pathogen Informatics"/>
        </authorList>
    </citation>
    <scope>NUCLEOTIDE SEQUENCE [LARGE SCALE GENOMIC DNA]</scope>
    <source>
        <strain evidence="1 2">3012STDY7089603</strain>
    </source>
</reference>
<dbReference type="AlphaFoldDB" id="A0A8H2M632"/>
<comment type="caution">
    <text evidence="1">The sequence shown here is derived from an EMBL/GenBank/DDBJ whole genome shotgun (WGS) entry which is preliminary data.</text>
</comment>
<dbReference type="Pfam" id="PF13177">
    <property type="entry name" value="DNA_pol3_delta2"/>
    <property type="match status" value="1"/>
</dbReference>
<dbReference type="SUPFAM" id="SSF52540">
    <property type="entry name" value="P-loop containing nucleoside triphosphate hydrolases"/>
    <property type="match status" value="1"/>
</dbReference>
<protein>
    <submittedName>
        <fullName evidence="1">DNA polymerase III subunit delta</fullName>
        <ecNumber evidence="1">2.7.7.7</ecNumber>
    </submittedName>
</protein>
<dbReference type="PANTHER" id="PTHR11669:SF8">
    <property type="entry name" value="DNA POLYMERASE III SUBUNIT DELTA"/>
    <property type="match status" value="1"/>
</dbReference>
<sequence length="319" mass="36506">MGQVFVGHEDYVREFCRRKEEGALPHCLLITGPQGVGKARLAKDLAKIYLAGDQKDQSDLQVESGNHPDFHQLCAGEETIKKQEIVDLIEESQKTSYLGGRQVFLIQEADQLTVQGQNALLKTLEEPQSQVAIFLTAVHEGQLLDTIVSRARVIPLHPVREEDLLAWLKDQGYGTKESLKDAVSLSGGCLEKALAYLEDEDWIRLRAEFFQKIQDFKRKSRDFPFVLTEDLLNKKAYLKDFLLLMAQYYRDVLVYKTLGNQDLLVHRDKLVLIQGETLKNSSLYTIIKDIQESFTFLERNGNSRLVLEGLFIKIQEEYL</sequence>
<accession>A0A8H2M632</accession>
<dbReference type="Proteomes" id="UP000377798">
    <property type="component" value="Unassembled WGS sequence"/>
</dbReference>
<name>A0A8H2M632_9FIRM</name>
<organism evidence="1 2">
    <name type="scientific">Urinicoccus massiliensis</name>
    <dbReference type="NCBI Taxonomy" id="1723382"/>
    <lineage>
        <taxon>Bacteria</taxon>
        <taxon>Bacillati</taxon>
        <taxon>Bacillota</taxon>
        <taxon>Tissierellia</taxon>
        <taxon>Tissierellales</taxon>
        <taxon>Peptoniphilaceae</taxon>
        <taxon>Urinicoccus</taxon>
    </lineage>
</organism>
<proteinExistence type="predicted"/>
<dbReference type="EC" id="2.7.7.7" evidence="1"/>
<dbReference type="Gene3D" id="3.40.50.300">
    <property type="entry name" value="P-loop containing nucleotide triphosphate hydrolases"/>
    <property type="match status" value="1"/>
</dbReference>
<evidence type="ECO:0000313" key="2">
    <source>
        <dbReference type="Proteomes" id="UP000377798"/>
    </source>
</evidence>